<evidence type="ECO:0000259" key="9">
    <source>
        <dbReference type="PROSITE" id="PS51755"/>
    </source>
</evidence>
<dbReference type="Pfam" id="PF00486">
    <property type="entry name" value="Trans_reg_C"/>
    <property type="match status" value="1"/>
</dbReference>
<dbReference type="GO" id="GO:0000156">
    <property type="term" value="F:phosphorelay response regulator activity"/>
    <property type="evidence" value="ECO:0007669"/>
    <property type="project" value="TreeGrafter"/>
</dbReference>
<gene>
    <name evidence="10" type="ORF">IAC44_02675</name>
</gene>
<reference evidence="10" key="2">
    <citation type="journal article" date="2021" name="PeerJ">
        <title>Extensive microbial diversity within the chicken gut microbiome revealed by metagenomics and culture.</title>
        <authorList>
            <person name="Gilroy R."/>
            <person name="Ravi A."/>
            <person name="Getino M."/>
            <person name="Pursley I."/>
            <person name="Horton D.L."/>
            <person name="Alikhan N.F."/>
            <person name="Baker D."/>
            <person name="Gharbi K."/>
            <person name="Hall N."/>
            <person name="Watson M."/>
            <person name="Adriaenssens E.M."/>
            <person name="Foster-Nyarko E."/>
            <person name="Jarju S."/>
            <person name="Secka A."/>
            <person name="Antonio M."/>
            <person name="Oren A."/>
            <person name="Chaudhuri R.R."/>
            <person name="La Ragione R."/>
            <person name="Hildebrand F."/>
            <person name="Pallen M.J."/>
        </authorList>
    </citation>
    <scope>NUCLEOTIDE SEQUENCE</scope>
    <source>
        <strain evidence="10">1383</strain>
    </source>
</reference>
<dbReference type="AlphaFoldDB" id="A0A9D1H9Z1"/>
<evidence type="ECO:0000256" key="6">
    <source>
        <dbReference type="PROSITE-ProRule" id="PRU00169"/>
    </source>
</evidence>
<dbReference type="Pfam" id="PF00072">
    <property type="entry name" value="Response_reg"/>
    <property type="match status" value="1"/>
</dbReference>
<dbReference type="CDD" id="cd00383">
    <property type="entry name" value="trans_reg_C"/>
    <property type="match status" value="1"/>
</dbReference>
<dbReference type="Proteomes" id="UP000824161">
    <property type="component" value="Unassembled WGS sequence"/>
</dbReference>
<dbReference type="InterPro" id="IPR036388">
    <property type="entry name" value="WH-like_DNA-bd_sf"/>
</dbReference>
<evidence type="ECO:0000256" key="2">
    <source>
        <dbReference type="ARBA" id="ARBA00023012"/>
    </source>
</evidence>
<sequence>MKILIVEDEPSLRELMQRTLAGERHVVETAGTYAQAEEKLGTYSYDCVLLDIMLPDGSGLDLLKELKAHGRRENVIILSAKDSIEDKILGLEQGADDYLPKPFHLMELSARIRSVARRSRGGGQRGIVVGNVHLDPESFRVEVDGREVPLLKKEFDILAYFLQRPGHLVDKSVLAEAVWGDHADQADNFHFVYAQMKNLRHKLSEAGADIEIKAVYGFGYKLIENPRP</sequence>
<comment type="caution">
    <text evidence="10">The sequence shown here is derived from an EMBL/GenBank/DDBJ whole genome shotgun (WGS) entry which is preliminary data.</text>
</comment>
<keyword evidence="3" id="KW-0805">Transcription regulation</keyword>
<dbReference type="InterPro" id="IPR011006">
    <property type="entry name" value="CheY-like_superfamily"/>
</dbReference>
<proteinExistence type="predicted"/>
<dbReference type="PROSITE" id="PS51755">
    <property type="entry name" value="OMPR_PHOB"/>
    <property type="match status" value="1"/>
</dbReference>
<feature type="modified residue" description="4-aspartylphosphate" evidence="6">
    <location>
        <position position="51"/>
    </location>
</feature>
<evidence type="ECO:0000256" key="4">
    <source>
        <dbReference type="ARBA" id="ARBA00023125"/>
    </source>
</evidence>
<protein>
    <submittedName>
        <fullName evidence="10">Response regulator transcription factor</fullName>
    </submittedName>
</protein>
<dbReference type="Gene3D" id="6.10.250.690">
    <property type="match status" value="1"/>
</dbReference>
<dbReference type="SUPFAM" id="SSF52172">
    <property type="entry name" value="CheY-like"/>
    <property type="match status" value="1"/>
</dbReference>
<name>A0A9D1H9Z1_9FLAO</name>
<keyword evidence="2" id="KW-0902">Two-component regulatory system</keyword>
<dbReference type="InterPro" id="IPR039420">
    <property type="entry name" value="WalR-like"/>
</dbReference>
<evidence type="ECO:0000256" key="5">
    <source>
        <dbReference type="ARBA" id="ARBA00023163"/>
    </source>
</evidence>
<evidence type="ECO:0000313" key="10">
    <source>
        <dbReference type="EMBL" id="HIT97719.1"/>
    </source>
</evidence>
<dbReference type="EMBL" id="DVLY01000062">
    <property type="protein sequence ID" value="HIT97719.1"/>
    <property type="molecule type" value="Genomic_DNA"/>
</dbReference>
<keyword evidence="1 6" id="KW-0597">Phosphoprotein</keyword>
<evidence type="ECO:0000256" key="1">
    <source>
        <dbReference type="ARBA" id="ARBA00022553"/>
    </source>
</evidence>
<evidence type="ECO:0000256" key="3">
    <source>
        <dbReference type="ARBA" id="ARBA00023015"/>
    </source>
</evidence>
<feature type="DNA-binding region" description="OmpR/PhoB-type" evidence="7">
    <location>
        <begin position="124"/>
        <end position="224"/>
    </location>
</feature>
<dbReference type="InterPro" id="IPR001867">
    <property type="entry name" value="OmpR/PhoB-type_DNA-bd"/>
</dbReference>
<evidence type="ECO:0000313" key="11">
    <source>
        <dbReference type="Proteomes" id="UP000824161"/>
    </source>
</evidence>
<evidence type="ECO:0000259" key="8">
    <source>
        <dbReference type="PROSITE" id="PS50110"/>
    </source>
</evidence>
<dbReference type="PANTHER" id="PTHR48111:SF22">
    <property type="entry name" value="REGULATOR OF RPOS"/>
    <property type="match status" value="1"/>
</dbReference>
<dbReference type="InterPro" id="IPR001789">
    <property type="entry name" value="Sig_transdc_resp-reg_receiver"/>
</dbReference>
<dbReference type="GO" id="GO:0000976">
    <property type="term" value="F:transcription cis-regulatory region binding"/>
    <property type="evidence" value="ECO:0007669"/>
    <property type="project" value="TreeGrafter"/>
</dbReference>
<accession>A0A9D1H9Z1</accession>
<evidence type="ECO:0000256" key="7">
    <source>
        <dbReference type="PROSITE-ProRule" id="PRU01091"/>
    </source>
</evidence>
<dbReference type="PANTHER" id="PTHR48111">
    <property type="entry name" value="REGULATOR OF RPOS"/>
    <property type="match status" value="1"/>
</dbReference>
<dbReference type="Gene3D" id="1.10.10.10">
    <property type="entry name" value="Winged helix-like DNA-binding domain superfamily/Winged helix DNA-binding domain"/>
    <property type="match status" value="1"/>
</dbReference>
<reference evidence="10" key="1">
    <citation type="submission" date="2020-10" db="EMBL/GenBank/DDBJ databases">
        <authorList>
            <person name="Gilroy R."/>
        </authorList>
    </citation>
    <scope>NUCLEOTIDE SEQUENCE</scope>
    <source>
        <strain evidence="10">1383</strain>
    </source>
</reference>
<keyword evidence="4 7" id="KW-0238">DNA-binding</keyword>
<dbReference type="SMART" id="SM00448">
    <property type="entry name" value="REC"/>
    <property type="match status" value="1"/>
</dbReference>
<dbReference type="Gene3D" id="3.40.50.2300">
    <property type="match status" value="1"/>
</dbReference>
<dbReference type="PROSITE" id="PS50110">
    <property type="entry name" value="RESPONSE_REGULATORY"/>
    <property type="match status" value="1"/>
</dbReference>
<feature type="domain" description="OmpR/PhoB-type" evidence="9">
    <location>
        <begin position="124"/>
        <end position="224"/>
    </location>
</feature>
<dbReference type="SMART" id="SM00862">
    <property type="entry name" value="Trans_reg_C"/>
    <property type="match status" value="1"/>
</dbReference>
<dbReference type="GO" id="GO:0005829">
    <property type="term" value="C:cytosol"/>
    <property type="evidence" value="ECO:0007669"/>
    <property type="project" value="TreeGrafter"/>
</dbReference>
<keyword evidence="5" id="KW-0804">Transcription</keyword>
<dbReference type="GO" id="GO:0006355">
    <property type="term" value="P:regulation of DNA-templated transcription"/>
    <property type="evidence" value="ECO:0007669"/>
    <property type="project" value="InterPro"/>
</dbReference>
<dbReference type="GO" id="GO:0032993">
    <property type="term" value="C:protein-DNA complex"/>
    <property type="evidence" value="ECO:0007669"/>
    <property type="project" value="TreeGrafter"/>
</dbReference>
<organism evidence="10 11">
    <name type="scientific">Candidatus Merdimorpha stercoravium</name>
    <dbReference type="NCBI Taxonomy" id="2840863"/>
    <lineage>
        <taxon>Bacteria</taxon>
        <taxon>Pseudomonadati</taxon>
        <taxon>Bacteroidota</taxon>
        <taxon>Flavobacteriia</taxon>
        <taxon>Flavobacteriales</taxon>
        <taxon>Candidatus Merdimorpha</taxon>
    </lineage>
</organism>
<feature type="domain" description="Response regulatory" evidence="8">
    <location>
        <begin position="2"/>
        <end position="116"/>
    </location>
</feature>